<dbReference type="FunFam" id="3.40.50.720:FF:000084">
    <property type="entry name" value="Short-chain dehydrogenase reductase"/>
    <property type="match status" value="1"/>
</dbReference>
<evidence type="ECO:0000256" key="1">
    <source>
        <dbReference type="ARBA" id="ARBA00006484"/>
    </source>
</evidence>
<dbReference type="AlphaFoldDB" id="A0A8E2E671"/>
<name>A0A8E2E671_9PEZI</name>
<dbReference type="PANTHER" id="PTHR42760:SF45">
    <property type="entry name" value="SHORT CHAIN DEHYDROGENASE_REDUCTASE FAMILY PROTEIN, PUTATIVE (AFU_ORTHOLOGUE AFUA_3G09150)-RELATED"/>
    <property type="match status" value="1"/>
</dbReference>
<dbReference type="Proteomes" id="UP000250266">
    <property type="component" value="Unassembled WGS sequence"/>
</dbReference>
<evidence type="ECO:0000256" key="2">
    <source>
        <dbReference type="ARBA" id="ARBA00022857"/>
    </source>
</evidence>
<proteinExistence type="inferred from homology"/>
<evidence type="ECO:0000313" key="4">
    <source>
        <dbReference type="Proteomes" id="UP000250266"/>
    </source>
</evidence>
<dbReference type="CDD" id="cd05233">
    <property type="entry name" value="SDR_c"/>
    <property type="match status" value="1"/>
</dbReference>
<dbReference type="PRINTS" id="PR00080">
    <property type="entry name" value="SDRFAMILY"/>
</dbReference>
<dbReference type="Pfam" id="PF13561">
    <property type="entry name" value="adh_short_C2"/>
    <property type="match status" value="1"/>
</dbReference>
<reference evidence="3 4" key="1">
    <citation type="journal article" date="2016" name="Nat. Commun.">
        <title>Ectomycorrhizal ecology is imprinted in the genome of the dominant symbiotic fungus Cenococcum geophilum.</title>
        <authorList>
            <consortium name="DOE Joint Genome Institute"/>
            <person name="Peter M."/>
            <person name="Kohler A."/>
            <person name="Ohm R.A."/>
            <person name="Kuo A."/>
            <person name="Krutzmann J."/>
            <person name="Morin E."/>
            <person name="Arend M."/>
            <person name="Barry K.W."/>
            <person name="Binder M."/>
            <person name="Choi C."/>
            <person name="Clum A."/>
            <person name="Copeland A."/>
            <person name="Grisel N."/>
            <person name="Haridas S."/>
            <person name="Kipfer T."/>
            <person name="LaButti K."/>
            <person name="Lindquist E."/>
            <person name="Lipzen A."/>
            <person name="Maire R."/>
            <person name="Meier B."/>
            <person name="Mihaltcheva S."/>
            <person name="Molinier V."/>
            <person name="Murat C."/>
            <person name="Poggeler S."/>
            <person name="Quandt C.A."/>
            <person name="Sperisen C."/>
            <person name="Tritt A."/>
            <person name="Tisserant E."/>
            <person name="Crous P.W."/>
            <person name="Henrissat B."/>
            <person name="Nehls U."/>
            <person name="Egli S."/>
            <person name="Spatafora J.W."/>
            <person name="Grigoriev I.V."/>
            <person name="Martin F.M."/>
        </authorList>
    </citation>
    <scope>NUCLEOTIDE SEQUENCE [LARGE SCALE GENOMIC DNA]</scope>
    <source>
        <strain evidence="3 4">CBS 459.81</strain>
    </source>
</reference>
<dbReference type="Gene3D" id="3.40.50.720">
    <property type="entry name" value="NAD(P)-binding Rossmann-like Domain"/>
    <property type="match status" value="1"/>
</dbReference>
<gene>
    <name evidence="3" type="ORF">K432DRAFT_332633</name>
</gene>
<dbReference type="PRINTS" id="PR00081">
    <property type="entry name" value="GDHRDH"/>
</dbReference>
<dbReference type="InterPro" id="IPR036291">
    <property type="entry name" value="NAD(P)-bd_dom_sf"/>
</dbReference>
<dbReference type="PROSITE" id="PS00061">
    <property type="entry name" value="ADH_SHORT"/>
    <property type="match status" value="1"/>
</dbReference>
<dbReference type="OrthoDB" id="1669814at2759"/>
<dbReference type="GO" id="GO:0006633">
    <property type="term" value="P:fatty acid biosynthetic process"/>
    <property type="evidence" value="ECO:0007669"/>
    <property type="project" value="TreeGrafter"/>
</dbReference>
<keyword evidence="4" id="KW-1185">Reference proteome</keyword>
<dbReference type="InterPro" id="IPR002347">
    <property type="entry name" value="SDR_fam"/>
</dbReference>
<keyword evidence="2" id="KW-0521">NADP</keyword>
<organism evidence="3 4">
    <name type="scientific">Lepidopterella palustris CBS 459.81</name>
    <dbReference type="NCBI Taxonomy" id="1314670"/>
    <lineage>
        <taxon>Eukaryota</taxon>
        <taxon>Fungi</taxon>
        <taxon>Dikarya</taxon>
        <taxon>Ascomycota</taxon>
        <taxon>Pezizomycotina</taxon>
        <taxon>Dothideomycetes</taxon>
        <taxon>Pleosporomycetidae</taxon>
        <taxon>Mytilinidiales</taxon>
        <taxon>Argynnaceae</taxon>
        <taxon>Lepidopterella</taxon>
    </lineage>
</organism>
<dbReference type="InterPro" id="IPR020904">
    <property type="entry name" value="Sc_DH/Rdtase_CS"/>
</dbReference>
<evidence type="ECO:0000313" key="3">
    <source>
        <dbReference type="EMBL" id="OCK78136.1"/>
    </source>
</evidence>
<comment type="similarity">
    <text evidence="1">Belongs to the short-chain dehydrogenases/reductases (SDR) family.</text>
</comment>
<dbReference type="PANTHER" id="PTHR42760">
    <property type="entry name" value="SHORT-CHAIN DEHYDROGENASES/REDUCTASES FAMILY MEMBER"/>
    <property type="match status" value="1"/>
</dbReference>
<accession>A0A8E2E671</accession>
<dbReference type="GO" id="GO:0016616">
    <property type="term" value="F:oxidoreductase activity, acting on the CH-OH group of donors, NAD or NADP as acceptor"/>
    <property type="evidence" value="ECO:0007669"/>
    <property type="project" value="TreeGrafter"/>
</dbReference>
<dbReference type="EMBL" id="KV745079">
    <property type="protein sequence ID" value="OCK78136.1"/>
    <property type="molecule type" value="Genomic_DNA"/>
</dbReference>
<protein>
    <submittedName>
        <fullName evidence="3">3-oxoacyl-reductase</fullName>
    </submittedName>
</protein>
<dbReference type="GO" id="GO:0048038">
    <property type="term" value="F:quinone binding"/>
    <property type="evidence" value="ECO:0007669"/>
    <property type="project" value="TreeGrafter"/>
</dbReference>
<sequence length="251" mass="25794">MATLTPKPFAHKTIAITGAAQGIGLAIAHYLASRGANLALSDIKRSELEAAHQSLSQAFPDIIITSTVVDVSSTPSINAWIASTLSTFGAFSGAVNNAGILGPWVNITDIKDEDWERVQRVNVGGVMRCLRAELGVIEEGGSIVNLSSVAGLKGCPGLSPYVTSKHAIIGLTKCAAMEAGRRGVRVNAVCPGSIETPMLVEVEAGLKLPPGPLGRGGTPEEVASMVGYLLGPESVYMSGCAIPIDGGLCSA</sequence>
<dbReference type="SUPFAM" id="SSF51735">
    <property type="entry name" value="NAD(P)-binding Rossmann-fold domains"/>
    <property type="match status" value="1"/>
</dbReference>